<dbReference type="RefSeq" id="WP_162852734.1">
    <property type="nucleotide sequence ID" value="NZ_SODV01000002.1"/>
</dbReference>
<protein>
    <submittedName>
        <fullName evidence="2">Uncharacterized protein</fullName>
    </submittedName>
</protein>
<dbReference type="EMBL" id="SODV01000002">
    <property type="protein sequence ID" value="TDW96663.1"/>
    <property type="molecule type" value="Genomic_DNA"/>
</dbReference>
<evidence type="ECO:0000256" key="1">
    <source>
        <dbReference type="SAM" id="MobiDB-lite"/>
    </source>
</evidence>
<accession>A0A4R8DGA8</accession>
<name>A0A4R8DGA8_9BACT</name>
<dbReference type="AlphaFoldDB" id="A0A4R8DGA8"/>
<keyword evidence="3" id="KW-1185">Reference proteome</keyword>
<gene>
    <name evidence="2" type="ORF">EDB95_4498</name>
</gene>
<reference evidence="2 3" key="1">
    <citation type="submission" date="2019-03" db="EMBL/GenBank/DDBJ databases">
        <title>Genomic Encyclopedia of Type Strains, Phase IV (KMG-IV): sequencing the most valuable type-strain genomes for metagenomic binning, comparative biology and taxonomic classification.</title>
        <authorList>
            <person name="Goeker M."/>
        </authorList>
    </citation>
    <scope>NUCLEOTIDE SEQUENCE [LARGE SCALE GENOMIC DNA]</scope>
    <source>
        <strain evidence="2 3">DSM 100059</strain>
    </source>
</reference>
<feature type="region of interest" description="Disordered" evidence="1">
    <location>
        <begin position="30"/>
        <end position="51"/>
    </location>
</feature>
<evidence type="ECO:0000313" key="2">
    <source>
        <dbReference type="EMBL" id="TDW96663.1"/>
    </source>
</evidence>
<organism evidence="2 3">
    <name type="scientific">Dinghuibacter silviterrae</name>
    <dbReference type="NCBI Taxonomy" id="1539049"/>
    <lineage>
        <taxon>Bacteria</taxon>
        <taxon>Pseudomonadati</taxon>
        <taxon>Bacteroidota</taxon>
        <taxon>Chitinophagia</taxon>
        <taxon>Chitinophagales</taxon>
        <taxon>Chitinophagaceae</taxon>
        <taxon>Dinghuibacter</taxon>
    </lineage>
</organism>
<evidence type="ECO:0000313" key="3">
    <source>
        <dbReference type="Proteomes" id="UP000294498"/>
    </source>
</evidence>
<proteinExistence type="predicted"/>
<dbReference type="Proteomes" id="UP000294498">
    <property type="component" value="Unassembled WGS sequence"/>
</dbReference>
<comment type="caution">
    <text evidence="2">The sequence shown here is derived from an EMBL/GenBank/DDBJ whole genome shotgun (WGS) entry which is preliminary data.</text>
</comment>
<sequence length="51" mass="5455">MKKKNPVAASKLTLSDFAKRDNAITSSVQLSKINGGGTDNSPRPPLVIMTR</sequence>